<dbReference type="AlphaFoldDB" id="A0A9W7C587"/>
<feature type="region of interest" description="Disordered" evidence="1">
    <location>
        <begin position="93"/>
        <end position="325"/>
    </location>
</feature>
<feature type="compositionally biased region" description="Basic and acidic residues" evidence="1">
    <location>
        <begin position="439"/>
        <end position="457"/>
    </location>
</feature>
<comment type="caution">
    <text evidence="2">The sequence shown here is derived from an EMBL/GenBank/DDBJ whole genome shotgun (WGS) entry which is preliminary data.</text>
</comment>
<keyword evidence="3" id="KW-1185">Reference proteome</keyword>
<evidence type="ECO:0000313" key="3">
    <source>
        <dbReference type="Proteomes" id="UP001165122"/>
    </source>
</evidence>
<dbReference type="Proteomes" id="UP001165122">
    <property type="component" value="Unassembled WGS sequence"/>
</dbReference>
<name>A0A9W7C587_9STRA</name>
<feature type="compositionally biased region" description="Acidic residues" evidence="1">
    <location>
        <begin position="220"/>
        <end position="230"/>
    </location>
</feature>
<feature type="compositionally biased region" description="Low complexity" evidence="1">
    <location>
        <begin position="201"/>
        <end position="219"/>
    </location>
</feature>
<feature type="compositionally biased region" description="Low complexity" evidence="1">
    <location>
        <begin position="27"/>
        <end position="45"/>
    </location>
</feature>
<reference evidence="3" key="1">
    <citation type="journal article" date="2023" name="Commun. Biol.">
        <title>Genome analysis of Parmales, the sister group of diatoms, reveals the evolutionary specialization of diatoms from phago-mixotrophs to photoautotrophs.</title>
        <authorList>
            <person name="Ban H."/>
            <person name="Sato S."/>
            <person name="Yoshikawa S."/>
            <person name="Yamada K."/>
            <person name="Nakamura Y."/>
            <person name="Ichinomiya M."/>
            <person name="Sato N."/>
            <person name="Blanc-Mathieu R."/>
            <person name="Endo H."/>
            <person name="Kuwata A."/>
            <person name="Ogata H."/>
        </authorList>
    </citation>
    <scope>NUCLEOTIDE SEQUENCE [LARGE SCALE GENOMIC DNA]</scope>
    <source>
        <strain evidence="3">NIES 3700</strain>
    </source>
</reference>
<gene>
    <name evidence="2" type="ORF">TrLO_g5856</name>
</gene>
<feature type="compositionally biased region" description="Basic and acidic residues" evidence="1">
    <location>
        <begin position="153"/>
        <end position="164"/>
    </location>
</feature>
<proteinExistence type="predicted"/>
<feature type="region of interest" description="Disordered" evidence="1">
    <location>
        <begin position="18"/>
        <end position="47"/>
    </location>
</feature>
<feature type="compositionally biased region" description="Basic residues" evidence="1">
    <location>
        <begin position="423"/>
        <end position="435"/>
    </location>
</feature>
<dbReference type="OrthoDB" id="10664406at2759"/>
<organism evidence="2 3">
    <name type="scientific">Triparma laevis f. longispina</name>
    <dbReference type="NCBI Taxonomy" id="1714387"/>
    <lineage>
        <taxon>Eukaryota</taxon>
        <taxon>Sar</taxon>
        <taxon>Stramenopiles</taxon>
        <taxon>Ochrophyta</taxon>
        <taxon>Bolidophyceae</taxon>
        <taxon>Parmales</taxon>
        <taxon>Triparmaceae</taxon>
        <taxon>Triparma</taxon>
    </lineage>
</organism>
<accession>A0A9W7C587</accession>
<protein>
    <submittedName>
        <fullName evidence="2">Uncharacterized protein</fullName>
    </submittedName>
</protein>
<feature type="compositionally biased region" description="Low complexity" evidence="1">
    <location>
        <begin position="237"/>
        <end position="249"/>
    </location>
</feature>
<sequence length="457" mass="50644">MSDISPFNAANVIKSLRAGGARKRSISSAAPPSSAASAPSQQPAPDVRASLEKLNLAMAASKRDEDTKKAARVRIAGEDRRFDDKELEFYRKIMEDGGGQSPRVNSISTEEEEDVRQAARRGQQQAEKKKKNKQKINPKNLSATQKAALAARSRKEKELGIHAFDDEDSDSSWSDYSDGDDLNFASRRVEKKTKAKLTAENDANYDNSNDNANDNSYDNAYDDDDDDNDDYYSRPTQQQQQQQQQAMQDSDSDDLDDLFGDDMSSGGENTPIGRHDDIGGGGYGESDDEDEMDNEMRESLKEFGLLESITGSQPPPKDKNAFDDIDEDEVKRIYETRLRAAGANFDDGDLNATISSKQESPAKAMDFSKSLPSPTKHKVRQSYTGPSPTRPTRPKTKTPTRTVDNNEVRNGGGTSDFSFQHKPGQRMRLTRKSKSAARGARDGDSAYKTKEPVKFQF</sequence>
<evidence type="ECO:0000313" key="2">
    <source>
        <dbReference type="EMBL" id="GMH99472.1"/>
    </source>
</evidence>
<feature type="compositionally biased region" description="Acidic residues" evidence="1">
    <location>
        <begin position="250"/>
        <end position="260"/>
    </location>
</feature>
<evidence type="ECO:0000256" key="1">
    <source>
        <dbReference type="SAM" id="MobiDB-lite"/>
    </source>
</evidence>
<feature type="region of interest" description="Disordered" evidence="1">
    <location>
        <begin position="342"/>
        <end position="457"/>
    </location>
</feature>
<dbReference type="EMBL" id="BRXW01000011">
    <property type="protein sequence ID" value="GMH99472.1"/>
    <property type="molecule type" value="Genomic_DNA"/>
</dbReference>